<evidence type="ECO:0000313" key="5">
    <source>
        <dbReference type="EMBL" id="OGG29981.1"/>
    </source>
</evidence>
<sequence>MNSVSIILVNWNGKEDTLACLASLGKFKVKSPPAGEADAKFKVIVVDNGSSDDSVAAIKKSFPEVDVIETGRNLGFSGGNNVGIRRALEHGTDLVWLLNNDTVVDENALSALLEAFTQPDVGVVGSKIYFAPGREYHKERYEKKDSGQVLWYAGGIIDWNNMYASHRGVDEVDKGQYDKIEETPFVTGCSMMVKKQVFEKIGLLDEKFFAYLEDLDFCLRAKQMGYKLLYVPQSIIWHNNAGSSGVGSQLHQYYMTRNRLLVGMRYARLRTKFALIREALRMGMMGPSIRRKGVVDAMIGRWGKA</sequence>
<dbReference type="PANTHER" id="PTHR43179">
    <property type="entry name" value="RHAMNOSYLTRANSFERASE WBBL"/>
    <property type="match status" value="1"/>
</dbReference>
<name>A0A1F6AZ62_9BACT</name>
<dbReference type="AlphaFoldDB" id="A0A1F6AZ62"/>
<evidence type="ECO:0000256" key="1">
    <source>
        <dbReference type="ARBA" id="ARBA00006739"/>
    </source>
</evidence>
<dbReference type="CDD" id="cd04186">
    <property type="entry name" value="GT_2_like_c"/>
    <property type="match status" value="1"/>
</dbReference>
<accession>A0A1F6AZ62</accession>
<evidence type="ECO:0000256" key="2">
    <source>
        <dbReference type="ARBA" id="ARBA00022676"/>
    </source>
</evidence>
<gene>
    <name evidence="5" type="ORF">A2973_05010</name>
</gene>
<keyword evidence="3" id="KW-0808">Transferase</keyword>
<evidence type="ECO:0000256" key="3">
    <source>
        <dbReference type="ARBA" id="ARBA00022679"/>
    </source>
</evidence>
<reference evidence="5 6" key="1">
    <citation type="journal article" date="2016" name="Nat. Commun.">
        <title>Thousands of microbial genomes shed light on interconnected biogeochemical processes in an aquifer system.</title>
        <authorList>
            <person name="Anantharaman K."/>
            <person name="Brown C.T."/>
            <person name="Hug L.A."/>
            <person name="Sharon I."/>
            <person name="Castelle C.J."/>
            <person name="Probst A.J."/>
            <person name="Thomas B.C."/>
            <person name="Singh A."/>
            <person name="Wilkins M.J."/>
            <person name="Karaoz U."/>
            <person name="Brodie E.L."/>
            <person name="Williams K.H."/>
            <person name="Hubbard S.S."/>
            <person name="Banfield J.F."/>
        </authorList>
    </citation>
    <scope>NUCLEOTIDE SEQUENCE [LARGE SCALE GENOMIC DNA]</scope>
</reference>
<dbReference type="Gene3D" id="3.90.550.10">
    <property type="entry name" value="Spore Coat Polysaccharide Biosynthesis Protein SpsA, Chain A"/>
    <property type="match status" value="1"/>
</dbReference>
<dbReference type="Proteomes" id="UP000176409">
    <property type="component" value="Unassembled WGS sequence"/>
</dbReference>
<evidence type="ECO:0000259" key="4">
    <source>
        <dbReference type="Pfam" id="PF00535"/>
    </source>
</evidence>
<organism evidence="5 6">
    <name type="scientific">Candidatus Gottesmanbacteria bacterium RIFCSPLOWO2_01_FULL_49_10</name>
    <dbReference type="NCBI Taxonomy" id="1798396"/>
    <lineage>
        <taxon>Bacteria</taxon>
        <taxon>Candidatus Gottesmaniibacteriota</taxon>
    </lineage>
</organism>
<dbReference type="GO" id="GO:0016757">
    <property type="term" value="F:glycosyltransferase activity"/>
    <property type="evidence" value="ECO:0007669"/>
    <property type="project" value="UniProtKB-KW"/>
</dbReference>
<evidence type="ECO:0000313" key="6">
    <source>
        <dbReference type="Proteomes" id="UP000176409"/>
    </source>
</evidence>
<dbReference type="EMBL" id="MFJZ01000032">
    <property type="protein sequence ID" value="OGG29981.1"/>
    <property type="molecule type" value="Genomic_DNA"/>
</dbReference>
<protein>
    <recommendedName>
        <fullName evidence="4">Glycosyltransferase 2-like domain-containing protein</fullName>
    </recommendedName>
</protein>
<feature type="domain" description="Glycosyltransferase 2-like" evidence="4">
    <location>
        <begin position="5"/>
        <end position="201"/>
    </location>
</feature>
<dbReference type="InterPro" id="IPR001173">
    <property type="entry name" value="Glyco_trans_2-like"/>
</dbReference>
<proteinExistence type="inferred from homology"/>
<dbReference type="STRING" id="1798396.A2973_05010"/>
<dbReference type="Pfam" id="PF00535">
    <property type="entry name" value="Glycos_transf_2"/>
    <property type="match status" value="1"/>
</dbReference>
<comment type="caution">
    <text evidence="5">The sequence shown here is derived from an EMBL/GenBank/DDBJ whole genome shotgun (WGS) entry which is preliminary data.</text>
</comment>
<dbReference type="PANTHER" id="PTHR43179:SF12">
    <property type="entry name" value="GALACTOFURANOSYLTRANSFERASE GLFT2"/>
    <property type="match status" value="1"/>
</dbReference>
<comment type="similarity">
    <text evidence="1">Belongs to the glycosyltransferase 2 family.</text>
</comment>
<dbReference type="InterPro" id="IPR029044">
    <property type="entry name" value="Nucleotide-diphossugar_trans"/>
</dbReference>
<dbReference type="SUPFAM" id="SSF53448">
    <property type="entry name" value="Nucleotide-diphospho-sugar transferases"/>
    <property type="match status" value="1"/>
</dbReference>
<keyword evidence="2" id="KW-0328">Glycosyltransferase</keyword>